<dbReference type="GO" id="GO:0016491">
    <property type="term" value="F:oxidoreductase activity"/>
    <property type="evidence" value="ECO:0007669"/>
    <property type="project" value="UniProtKB-KW"/>
</dbReference>
<keyword evidence="4" id="KW-0805">Transcription regulation</keyword>
<evidence type="ECO:0000256" key="5">
    <source>
        <dbReference type="ARBA" id="ARBA00023163"/>
    </source>
</evidence>
<organism evidence="8 9">
    <name type="scientific">Pristionchus fissidentatus</name>
    <dbReference type="NCBI Taxonomy" id="1538716"/>
    <lineage>
        <taxon>Eukaryota</taxon>
        <taxon>Metazoa</taxon>
        <taxon>Ecdysozoa</taxon>
        <taxon>Nematoda</taxon>
        <taxon>Chromadorea</taxon>
        <taxon>Rhabditida</taxon>
        <taxon>Rhabditina</taxon>
        <taxon>Diplogasteromorpha</taxon>
        <taxon>Diplogasteroidea</taxon>
        <taxon>Neodiplogasteridae</taxon>
        <taxon>Pristionchus</taxon>
    </lineage>
</organism>
<accession>A0AAV5UTB5</accession>
<dbReference type="SMART" id="SM00558">
    <property type="entry name" value="JmjC"/>
    <property type="match status" value="1"/>
</dbReference>
<evidence type="ECO:0000259" key="7">
    <source>
        <dbReference type="PROSITE" id="PS51184"/>
    </source>
</evidence>
<evidence type="ECO:0000256" key="1">
    <source>
        <dbReference type="ARBA" id="ARBA00022723"/>
    </source>
</evidence>
<evidence type="ECO:0000256" key="2">
    <source>
        <dbReference type="ARBA" id="ARBA00023002"/>
    </source>
</evidence>
<protein>
    <recommendedName>
        <fullName evidence="7">JmjC domain-containing protein</fullName>
    </recommendedName>
</protein>
<dbReference type="EMBL" id="BTSY01000001">
    <property type="protein sequence ID" value="GMT09492.1"/>
    <property type="molecule type" value="Genomic_DNA"/>
</dbReference>
<dbReference type="InterPro" id="IPR050690">
    <property type="entry name" value="JHDM1_Histone_Demethylase"/>
</dbReference>
<sequence>MDHQWNGQGQSDGKGCGRLQTGAEQNVPRILPQIVGGYGESNSSPQHARLRSLRHYSGRKRQDADLHMMHGWAALVEREEEKREEEVKRERKERSEKEMKKEKKVKVHPQRDLYFLFGMEGSFTNFHIDLSGSSVWNYLVSGRKFFYFAPPTQKNLDILKNYGNDDLRKERWLGDELEGIHRVEFQAGETLVMPGGMLHAVFTPEDSVMIGGNFLCDQAIDQQYIAHATEVELQNDTEYLFPNFEKINYGRAELMGQDLNEKETRAPLFTLDTAIKMAENLRRIRSVEKIDYEEKEKPIGFGKMKDVIVRDLDSILYEHTLLRAGETREVHANWESVDEIDNKI</sequence>
<name>A0AAV5UTB5_9BILA</name>
<dbReference type="GO" id="GO:0046872">
    <property type="term" value="F:metal ion binding"/>
    <property type="evidence" value="ECO:0007669"/>
    <property type="project" value="UniProtKB-KW"/>
</dbReference>
<dbReference type="Proteomes" id="UP001432322">
    <property type="component" value="Unassembled WGS sequence"/>
</dbReference>
<evidence type="ECO:0000256" key="4">
    <source>
        <dbReference type="ARBA" id="ARBA00023015"/>
    </source>
</evidence>
<feature type="compositionally biased region" description="Basic and acidic residues" evidence="6">
    <location>
        <begin position="80"/>
        <end position="101"/>
    </location>
</feature>
<keyword evidence="1" id="KW-0479">Metal-binding</keyword>
<dbReference type="PROSITE" id="PS51184">
    <property type="entry name" value="JMJC"/>
    <property type="match status" value="1"/>
</dbReference>
<dbReference type="Gene3D" id="2.60.120.650">
    <property type="entry name" value="Cupin"/>
    <property type="match status" value="1"/>
</dbReference>
<evidence type="ECO:0000313" key="8">
    <source>
        <dbReference type="EMBL" id="GMT09492.1"/>
    </source>
</evidence>
<keyword evidence="3" id="KW-0408">Iron</keyword>
<comment type="caution">
    <text evidence="8">The sequence shown here is derived from an EMBL/GenBank/DDBJ whole genome shotgun (WGS) entry which is preliminary data.</text>
</comment>
<evidence type="ECO:0000256" key="6">
    <source>
        <dbReference type="SAM" id="MobiDB-lite"/>
    </source>
</evidence>
<dbReference type="SUPFAM" id="SSF51197">
    <property type="entry name" value="Clavaminate synthase-like"/>
    <property type="match status" value="1"/>
</dbReference>
<evidence type="ECO:0000256" key="3">
    <source>
        <dbReference type="ARBA" id="ARBA00023004"/>
    </source>
</evidence>
<keyword evidence="5" id="KW-0804">Transcription</keyword>
<gene>
    <name evidence="8" type="ORF">PFISCL1PPCAC_789</name>
</gene>
<evidence type="ECO:0000313" key="9">
    <source>
        <dbReference type="Proteomes" id="UP001432322"/>
    </source>
</evidence>
<keyword evidence="9" id="KW-1185">Reference proteome</keyword>
<dbReference type="InterPro" id="IPR003347">
    <property type="entry name" value="JmjC_dom"/>
</dbReference>
<reference evidence="8" key="1">
    <citation type="submission" date="2023-10" db="EMBL/GenBank/DDBJ databases">
        <title>Genome assembly of Pristionchus species.</title>
        <authorList>
            <person name="Yoshida K."/>
            <person name="Sommer R.J."/>
        </authorList>
    </citation>
    <scope>NUCLEOTIDE SEQUENCE</scope>
    <source>
        <strain evidence="8">RS5133</strain>
    </source>
</reference>
<dbReference type="AlphaFoldDB" id="A0AAV5UTB5"/>
<feature type="region of interest" description="Disordered" evidence="6">
    <location>
        <begin position="1"/>
        <end position="27"/>
    </location>
</feature>
<feature type="domain" description="JmjC" evidence="7">
    <location>
        <begin position="94"/>
        <end position="231"/>
    </location>
</feature>
<keyword evidence="2" id="KW-0560">Oxidoreductase</keyword>
<feature type="region of interest" description="Disordered" evidence="6">
    <location>
        <begin position="80"/>
        <end position="103"/>
    </location>
</feature>
<feature type="non-terminal residue" evidence="8">
    <location>
        <position position="344"/>
    </location>
</feature>
<dbReference type="PANTHER" id="PTHR23123">
    <property type="entry name" value="PHD/F-BOX CONTAINING PROTEIN"/>
    <property type="match status" value="1"/>
</dbReference>
<proteinExistence type="predicted"/>